<dbReference type="OrthoDB" id="6506763at2"/>
<dbReference type="InterPro" id="IPR018060">
    <property type="entry name" value="HTH_AraC"/>
</dbReference>
<dbReference type="PANTHER" id="PTHR47894:SF1">
    <property type="entry name" value="HTH-TYPE TRANSCRIPTIONAL REGULATOR VQSM"/>
    <property type="match status" value="1"/>
</dbReference>
<reference evidence="6 7" key="1">
    <citation type="submission" date="2017-01" db="EMBL/GenBank/DDBJ databases">
        <title>Draft genome sequence of Pseudomonas pachastrellae type strain CCUG 46540T from a deep sea.</title>
        <authorList>
            <person name="Gomila M."/>
            <person name="Mulet M."/>
            <person name="Lalucat J."/>
            <person name="Garcia-Valdes E."/>
        </authorList>
    </citation>
    <scope>NUCLEOTIDE SEQUENCE [LARGE SCALE GENOMIC DNA]</scope>
    <source>
        <strain evidence="6 7">CCUG 46540</strain>
    </source>
</reference>
<accession>A0A1S8DIR6</accession>
<name>A0A1S8DIR6_9GAMM</name>
<dbReference type="STRING" id="254161.SAMN05216256_1096"/>
<dbReference type="SMART" id="SM00342">
    <property type="entry name" value="HTH_ARAC"/>
    <property type="match status" value="1"/>
</dbReference>
<feature type="compositionally biased region" description="Polar residues" evidence="4">
    <location>
        <begin position="344"/>
        <end position="356"/>
    </location>
</feature>
<dbReference type="GO" id="GO:0005829">
    <property type="term" value="C:cytosol"/>
    <property type="evidence" value="ECO:0007669"/>
    <property type="project" value="TreeGrafter"/>
</dbReference>
<protein>
    <recommendedName>
        <fullName evidence="5">HTH araC/xylS-type domain-containing protein</fullName>
    </recommendedName>
</protein>
<keyword evidence="1" id="KW-0805">Transcription regulation</keyword>
<dbReference type="EMBL" id="MUBC01000010">
    <property type="protein sequence ID" value="ONM44759.1"/>
    <property type="molecule type" value="Genomic_DNA"/>
</dbReference>
<dbReference type="AlphaFoldDB" id="A0A1S8DIR6"/>
<dbReference type="InterPro" id="IPR009057">
    <property type="entry name" value="Homeodomain-like_sf"/>
</dbReference>
<dbReference type="Pfam" id="PF12625">
    <property type="entry name" value="Arabinose_bd"/>
    <property type="match status" value="1"/>
</dbReference>
<evidence type="ECO:0000313" key="7">
    <source>
        <dbReference type="Proteomes" id="UP000242847"/>
    </source>
</evidence>
<keyword evidence="3" id="KW-0804">Transcription</keyword>
<keyword evidence="7" id="KW-1185">Reference proteome</keyword>
<dbReference type="PROSITE" id="PS01124">
    <property type="entry name" value="HTH_ARAC_FAMILY_2"/>
    <property type="match status" value="1"/>
</dbReference>
<dbReference type="GO" id="GO:0003700">
    <property type="term" value="F:DNA-binding transcription factor activity"/>
    <property type="evidence" value="ECO:0007669"/>
    <property type="project" value="InterPro"/>
</dbReference>
<dbReference type="InterPro" id="IPR032687">
    <property type="entry name" value="AraC-type_N"/>
</dbReference>
<evidence type="ECO:0000256" key="4">
    <source>
        <dbReference type="SAM" id="MobiDB-lite"/>
    </source>
</evidence>
<dbReference type="Proteomes" id="UP000242847">
    <property type="component" value="Unassembled WGS sequence"/>
</dbReference>
<dbReference type="RefSeq" id="WP_083725845.1">
    <property type="nucleotide sequence ID" value="NZ_FOUD01000009.1"/>
</dbReference>
<keyword evidence="2" id="KW-0238">DNA-binding</keyword>
<dbReference type="PRINTS" id="PR00032">
    <property type="entry name" value="HTHARAC"/>
</dbReference>
<feature type="region of interest" description="Disordered" evidence="4">
    <location>
        <begin position="335"/>
        <end position="356"/>
    </location>
</feature>
<dbReference type="SUPFAM" id="SSF46689">
    <property type="entry name" value="Homeodomain-like"/>
    <property type="match status" value="1"/>
</dbReference>
<gene>
    <name evidence="6" type="ORF">BXT89_06420</name>
</gene>
<organism evidence="6 7">
    <name type="scientific">Halopseudomonas pachastrellae</name>
    <dbReference type="NCBI Taxonomy" id="254161"/>
    <lineage>
        <taxon>Bacteria</taxon>
        <taxon>Pseudomonadati</taxon>
        <taxon>Pseudomonadota</taxon>
        <taxon>Gammaproteobacteria</taxon>
        <taxon>Pseudomonadales</taxon>
        <taxon>Pseudomonadaceae</taxon>
        <taxon>Halopseudomonas</taxon>
    </lineage>
</organism>
<comment type="caution">
    <text evidence="6">The sequence shown here is derived from an EMBL/GenBank/DDBJ whole genome shotgun (WGS) entry which is preliminary data.</text>
</comment>
<sequence>MNWREVRDATNVRYLLRTARNLGLSVEACLQGSGLDEAMLGAGGRVRIQRWQELAVIRNLVALHPKPGLGIRVGGCYQLTSLGLLGYTMLACRNLHEALLVSTQFRELTLSICPVQVLPFDGGVRMSLDHSVLPLDAQDMVAERGLAVWKRIFAELLQRPFVPVRVELALSRPAPVEYYQSYFECPVVIGAASNAVLIADADLASELPLANVLTRNACAALCRQLCDGLEDVVSPLARQVLQVLISHSGKLPLAAEVAATLGISERSLHRRLAAEGQPFRQLDERVRGRLAERLLGDSDLSLDAIAVQLGYSEAASFSRAFKRWTGLAPSRWRAAQREAGPSLNAPSITELSSPSS</sequence>
<evidence type="ECO:0000256" key="3">
    <source>
        <dbReference type="ARBA" id="ARBA00023163"/>
    </source>
</evidence>
<evidence type="ECO:0000256" key="2">
    <source>
        <dbReference type="ARBA" id="ARBA00023125"/>
    </source>
</evidence>
<evidence type="ECO:0000259" key="5">
    <source>
        <dbReference type="PROSITE" id="PS01124"/>
    </source>
</evidence>
<dbReference type="GO" id="GO:0000976">
    <property type="term" value="F:transcription cis-regulatory region binding"/>
    <property type="evidence" value="ECO:0007669"/>
    <property type="project" value="TreeGrafter"/>
</dbReference>
<dbReference type="Gene3D" id="1.10.10.60">
    <property type="entry name" value="Homeodomain-like"/>
    <property type="match status" value="1"/>
</dbReference>
<proteinExistence type="predicted"/>
<evidence type="ECO:0000256" key="1">
    <source>
        <dbReference type="ARBA" id="ARBA00023015"/>
    </source>
</evidence>
<evidence type="ECO:0000313" key="6">
    <source>
        <dbReference type="EMBL" id="ONM44759.1"/>
    </source>
</evidence>
<dbReference type="PANTHER" id="PTHR47894">
    <property type="entry name" value="HTH-TYPE TRANSCRIPTIONAL REGULATOR GADX"/>
    <property type="match status" value="1"/>
</dbReference>
<dbReference type="InterPro" id="IPR020449">
    <property type="entry name" value="Tscrpt_reg_AraC-type_HTH"/>
</dbReference>
<feature type="domain" description="HTH araC/xylS-type" evidence="5">
    <location>
        <begin position="238"/>
        <end position="335"/>
    </location>
</feature>
<dbReference type="Pfam" id="PF12833">
    <property type="entry name" value="HTH_18"/>
    <property type="match status" value="1"/>
</dbReference>